<feature type="region of interest" description="Disordered" evidence="1">
    <location>
        <begin position="377"/>
        <end position="397"/>
    </location>
</feature>
<feature type="region of interest" description="Disordered" evidence="1">
    <location>
        <begin position="60"/>
        <end position="102"/>
    </location>
</feature>
<reference evidence="2" key="1">
    <citation type="submission" date="2014-08" db="EMBL/GenBank/DDBJ databases">
        <authorList>
            <person name="Sharma Rahul"/>
            <person name="Thines Marco"/>
        </authorList>
    </citation>
    <scope>NUCLEOTIDE SEQUENCE</scope>
</reference>
<accession>A0A0F7SH18</accession>
<evidence type="ECO:0000313" key="2">
    <source>
        <dbReference type="EMBL" id="CDZ97013.1"/>
    </source>
</evidence>
<feature type="compositionally biased region" description="Low complexity" evidence="1">
    <location>
        <begin position="488"/>
        <end position="514"/>
    </location>
</feature>
<feature type="compositionally biased region" description="Low complexity" evidence="1">
    <location>
        <begin position="526"/>
        <end position="547"/>
    </location>
</feature>
<dbReference type="AlphaFoldDB" id="A0A0F7SH18"/>
<evidence type="ECO:0000256" key="1">
    <source>
        <dbReference type="SAM" id="MobiDB-lite"/>
    </source>
</evidence>
<proteinExistence type="predicted"/>
<feature type="compositionally biased region" description="Polar residues" evidence="1">
    <location>
        <begin position="591"/>
        <end position="600"/>
    </location>
</feature>
<feature type="region of interest" description="Disordered" evidence="1">
    <location>
        <begin position="582"/>
        <end position="625"/>
    </location>
</feature>
<protein>
    <submittedName>
        <fullName evidence="2">Uncharacterized protein</fullName>
    </submittedName>
</protein>
<feature type="region of interest" description="Disordered" evidence="1">
    <location>
        <begin position="488"/>
        <end position="553"/>
    </location>
</feature>
<organism evidence="2">
    <name type="scientific">Phaffia rhodozyma</name>
    <name type="common">Yeast</name>
    <name type="synonym">Xanthophyllomyces dendrorhous</name>
    <dbReference type="NCBI Taxonomy" id="264483"/>
    <lineage>
        <taxon>Eukaryota</taxon>
        <taxon>Fungi</taxon>
        <taxon>Dikarya</taxon>
        <taxon>Basidiomycota</taxon>
        <taxon>Agaricomycotina</taxon>
        <taxon>Tremellomycetes</taxon>
        <taxon>Cystofilobasidiales</taxon>
        <taxon>Mrakiaceae</taxon>
        <taxon>Phaffia</taxon>
    </lineage>
</organism>
<name>A0A0F7SH18_PHARH</name>
<feature type="compositionally biased region" description="Low complexity" evidence="1">
    <location>
        <begin position="60"/>
        <end position="80"/>
    </location>
</feature>
<sequence length="625" mass="65795">MNSSIFSPIDSPCSSFSIESSLGYEEYPLSPLSYYTEPSSPFSFASLGGLAQQLCSSSIGSVSSTSASSSNSSPFALESPSSPPFEDLMNDLYPSSDDERLVTPTLSSRQPLSAENVPFLQQREQTTPAFVLNKMNRVKPSRPMSSSAKSNGTISLAALQPAPLSLGLESHSFSQVVDLGTSSWEDKQSESMLDVYTSFECLESSLLSSTSETTPTVQYATPVRAAHRTRSNPALQSTNFAGRQRLPAKASLSTLREDSNFDFSSVFDGTSGASVAGSSSTAAQPSMFAVLGGYGGENQSLGHSWESRTVGMDAYRSDYTLRCLDLENLDISMLASSDGEDIKETTRPSSATLYSGPVDFSPLSPPHISDLPALLPPPIPKKSKRRPKKAVVVSGADATPIATASNSASTSSTEPEDVDVARRRIEASRPIMICGWHDPGSLISESVFETSLSSPVPPAPTTIKAPMIPARNAARKLKAVAMAAVTPVSSSPFSTSSPESFGSDSMSCSSLPSSPITTLQKPIKLRPALSGRAGSSGSSPSRPKTSAITSIGKREQTGPVAYSFINYTVNDATKLMTGVAPSGNARKACGSVSSSTTTVAPGSAKRKRLETDEEDGPQRGGKRRA</sequence>
<dbReference type="EMBL" id="LN483167">
    <property type="protein sequence ID" value="CDZ97013.1"/>
    <property type="molecule type" value="Genomic_DNA"/>
</dbReference>